<evidence type="ECO:0000256" key="3">
    <source>
        <dbReference type="ARBA" id="ARBA00023219"/>
    </source>
</evidence>
<feature type="compositionally biased region" description="Low complexity" evidence="4">
    <location>
        <begin position="408"/>
        <end position="419"/>
    </location>
</feature>
<sequence>MGLRAAWRGLIGKTETKVSATGPVISYQKLGQPIWTPRHYEQFSEEGYKRNVVAYACIDLITKAAAAVPWTLYNTKEEEIDTHPLLKLLQRPNPTQGGASLMRNWYGYHWIAGNAYLEGVGPDNRPPLELYTHRPDRMKVVAGRAGIPQAFIYTVGQQEKRWDVDELTGEGPILHLKRFNPLNDWYGLSPLEAAAYGVDQHNEAGKWNQSLLQNSGAPSGALVYAPEEGPGVLTDDQFSKLKGEIDEKFSGSGNAGRPLLLEGGFDWKQMSLSPKEMDWLEGKKSASQDICAAFGVPHQMLGIEGSQTFANYEQARMALYEDTVLPFLDFVAEELNNWLVPKFGDNLVLGYDEDKIPALEPRRSEKFAMLTGVTFLTTNEKREAVGYEPVPGGDDLMVDATQLPLGYQPADNPQDPAAAKKMAYGD</sequence>
<keyword evidence="3" id="KW-0231">Viral genome packaging</keyword>
<evidence type="ECO:0000313" key="7">
    <source>
        <dbReference type="EMBL" id="CAB4223493.1"/>
    </source>
</evidence>
<evidence type="ECO:0000256" key="4">
    <source>
        <dbReference type="SAM" id="MobiDB-lite"/>
    </source>
</evidence>
<evidence type="ECO:0000313" key="5">
    <source>
        <dbReference type="EMBL" id="CAB4176261.1"/>
    </source>
</evidence>
<dbReference type="InterPro" id="IPR006944">
    <property type="entry name" value="Phage/GTA_portal"/>
</dbReference>
<dbReference type="EMBL" id="LR797536">
    <property type="protein sequence ID" value="CAB4223493.1"/>
    <property type="molecule type" value="Genomic_DNA"/>
</dbReference>
<organism evidence="5">
    <name type="scientific">uncultured Caudovirales phage</name>
    <dbReference type="NCBI Taxonomy" id="2100421"/>
    <lineage>
        <taxon>Viruses</taxon>
        <taxon>Duplodnaviria</taxon>
        <taxon>Heunggongvirae</taxon>
        <taxon>Uroviricota</taxon>
        <taxon>Caudoviricetes</taxon>
        <taxon>Peduoviridae</taxon>
        <taxon>Maltschvirus</taxon>
        <taxon>Maltschvirus maltsch</taxon>
    </lineage>
</organism>
<dbReference type="EMBL" id="LR796943">
    <property type="protein sequence ID" value="CAB4176261.1"/>
    <property type="molecule type" value="Genomic_DNA"/>
</dbReference>
<keyword evidence="2" id="KW-1171">Viral genome ejection through host cell envelope</keyword>
<keyword evidence="2" id="KW-1162">Viral penetration into host cytoplasm</keyword>
<proteinExistence type="predicted"/>
<evidence type="ECO:0000313" key="6">
    <source>
        <dbReference type="EMBL" id="CAB4210537.1"/>
    </source>
</evidence>
<feature type="region of interest" description="Disordered" evidence="4">
    <location>
        <begin position="403"/>
        <end position="426"/>
    </location>
</feature>
<name>A0A6J5Q430_9CAUD</name>
<dbReference type="Pfam" id="PF04860">
    <property type="entry name" value="Phage_portal"/>
    <property type="match status" value="1"/>
</dbReference>
<accession>A0A6J5Q430</accession>
<keyword evidence="2" id="KW-1160">Virus entry into host cell</keyword>
<keyword evidence="1" id="KW-0118">Viral capsid assembly</keyword>
<dbReference type="EMBL" id="LR797367">
    <property type="protein sequence ID" value="CAB4210537.1"/>
    <property type="molecule type" value="Genomic_DNA"/>
</dbReference>
<dbReference type="NCBIfam" id="TIGR01537">
    <property type="entry name" value="portal_HK97"/>
    <property type="match status" value="1"/>
</dbReference>
<evidence type="ECO:0000256" key="1">
    <source>
        <dbReference type="ARBA" id="ARBA00022950"/>
    </source>
</evidence>
<gene>
    <name evidence="6" type="ORF">UFOVP1425_19</name>
    <name evidence="7" type="ORF">UFOVP1672_81</name>
    <name evidence="5" type="ORF">UFOVP988_19</name>
</gene>
<dbReference type="InterPro" id="IPR006427">
    <property type="entry name" value="Portal_HK97"/>
</dbReference>
<keyword evidence="1" id="KW-1188">Viral release from host cell</keyword>
<evidence type="ECO:0000256" key="2">
    <source>
        <dbReference type="ARBA" id="ARBA00023009"/>
    </source>
</evidence>
<reference evidence="5" key="1">
    <citation type="submission" date="2020-05" db="EMBL/GenBank/DDBJ databases">
        <authorList>
            <person name="Chiriac C."/>
            <person name="Salcher M."/>
            <person name="Ghai R."/>
            <person name="Kavagutti S V."/>
        </authorList>
    </citation>
    <scope>NUCLEOTIDE SEQUENCE</scope>
</reference>
<protein>
    <submittedName>
        <fullName evidence="5">COG4695 Phage-related protein</fullName>
    </submittedName>
</protein>